<evidence type="ECO:0000256" key="7">
    <source>
        <dbReference type="ARBA" id="ARBA00022771"/>
    </source>
</evidence>
<keyword evidence="1 12" id="KW-0240">DNA-directed RNA polymerase</keyword>
<dbReference type="SMART" id="SM00493">
    <property type="entry name" value="TOPRIM"/>
    <property type="match status" value="1"/>
</dbReference>
<evidence type="ECO:0000259" key="15">
    <source>
        <dbReference type="PROSITE" id="PS50880"/>
    </source>
</evidence>
<keyword evidence="10 12" id="KW-0238">DNA-binding</keyword>
<dbReference type="Gene3D" id="1.10.860.10">
    <property type="entry name" value="DNAb Helicase, Chain A"/>
    <property type="match status" value="1"/>
</dbReference>
<dbReference type="InterPro" id="IPR034151">
    <property type="entry name" value="TOPRIM_DnaG_bac"/>
</dbReference>
<proteinExistence type="inferred from homology"/>
<evidence type="ECO:0000256" key="8">
    <source>
        <dbReference type="ARBA" id="ARBA00022833"/>
    </source>
</evidence>
<dbReference type="Gene3D" id="3.90.580.10">
    <property type="entry name" value="Zinc finger, CHC2-type domain"/>
    <property type="match status" value="1"/>
</dbReference>
<evidence type="ECO:0000256" key="9">
    <source>
        <dbReference type="ARBA" id="ARBA00022842"/>
    </source>
</evidence>
<keyword evidence="11 12" id="KW-0804">Transcription</keyword>
<dbReference type="InterPro" id="IPR006171">
    <property type="entry name" value="TOPRIM_dom"/>
</dbReference>
<gene>
    <name evidence="12" type="primary">dnaG</name>
    <name evidence="16" type="ORF">CQA54_00575</name>
</gene>
<dbReference type="OrthoDB" id="9803773at2"/>
<keyword evidence="4 12" id="KW-0548">Nucleotidyltransferase</keyword>
<evidence type="ECO:0000256" key="10">
    <source>
        <dbReference type="ARBA" id="ARBA00023125"/>
    </source>
</evidence>
<dbReference type="InterPro" id="IPR006295">
    <property type="entry name" value="DNA_primase_DnaG"/>
</dbReference>
<evidence type="ECO:0000256" key="11">
    <source>
        <dbReference type="ARBA" id="ARBA00023163"/>
    </source>
</evidence>
<evidence type="ECO:0000256" key="1">
    <source>
        <dbReference type="ARBA" id="ARBA00022478"/>
    </source>
</evidence>
<dbReference type="FunFam" id="3.90.580.10:FF:000001">
    <property type="entry name" value="DNA primase"/>
    <property type="match status" value="1"/>
</dbReference>
<evidence type="ECO:0000256" key="2">
    <source>
        <dbReference type="ARBA" id="ARBA00022515"/>
    </source>
</evidence>
<dbReference type="HAMAP" id="MF_00974">
    <property type="entry name" value="DNA_primase_DnaG"/>
    <property type="match status" value="1"/>
</dbReference>
<dbReference type="AlphaFoldDB" id="A0A3D8IT14"/>
<dbReference type="CDD" id="cd03364">
    <property type="entry name" value="TOPRIM_DnaG_primases"/>
    <property type="match status" value="1"/>
</dbReference>
<dbReference type="InterPro" id="IPR031988">
    <property type="entry name" value="DnaG_HBD"/>
</dbReference>
<dbReference type="GO" id="GO:1990077">
    <property type="term" value="C:primosome complex"/>
    <property type="evidence" value="ECO:0007669"/>
    <property type="project" value="UniProtKB-KW"/>
</dbReference>
<keyword evidence="6 12" id="KW-0479">Metal-binding</keyword>
<comment type="caution">
    <text evidence="16">The sequence shown here is derived from an EMBL/GenBank/DDBJ whole genome shotgun (WGS) entry which is preliminary data.</text>
</comment>
<evidence type="ECO:0000313" key="17">
    <source>
        <dbReference type="Proteomes" id="UP000256514"/>
    </source>
</evidence>
<sequence length="561" mass="64189">MRISKDSIERLKEQVDIVDIIGSYIDLKRSGSNFSACCPFHNEKTPSFMVSPAKNIFHCYGCGIGGDSIAFVMQYEKLDFAPAIERIAEMSNFKLQYENNYQKKNESSLLEDMARFYQQQLHNNPQMLEYLQNRKISSASIESFRLGFSPQSFESMKFINTNHSHDKQEALELGIIGKDEQREYARFTQRIMFPIHSPNGKIVGFGGRSIDSNAMAKYINSPQSKIFNKSKLLYGYHIAKESIYREKKIIVCEGYIDVIMLHQAGFRNAVATLGTALTNEHIPLLKKGDPQIILSYDGDKAGMNAAFRAAKMLSSISASGGVVIFGNNLDPADMVAQNKLEELKTLFMHPVSFIEFVIEQIIANYTLTDPLQKQHALTEITAFTKTLTPLLQAEYIPFIAQRLRIASNLIKIHRHNTKQEVILHQDSQKYLAESVLIRTLLENPEWINIAAEYLEPNIFEHHAREYLLLLQDQDTNEDITKNPYFRPLLIDENIKKLQTLQEFKEHIKLLVLKAYKKDLALIPRLNIHTKQKLESINTLKDKIAKLTKGELISYEKSISTL</sequence>
<dbReference type="Pfam" id="PF16730">
    <property type="entry name" value="DnaGprimase_HBD"/>
    <property type="match status" value="1"/>
</dbReference>
<comment type="subunit">
    <text evidence="12">Monomer. Interacts with DnaB.</text>
</comment>
<feature type="zinc finger region" description="CHC2-type" evidence="12 14">
    <location>
        <begin position="38"/>
        <end position="62"/>
    </location>
</feature>
<dbReference type="SUPFAM" id="SSF56731">
    <property type="entry name" value="DNA primase core"/>
    <property type="match status" value="1"/>
</dbReference>
<dbReference type="InterPro" id="IPR050219">
    <property type="entry name" value="DnaG_primase"/>
</dbReference>
<dbReference type="PANTHER" id="PTHR30313:SF2">
    <property type="entry name" value="DNA PRIMASE"/>
    <property type="match status" value="1"/>
</dbReference>
<comment type="function">
    <text evidence="12 13">RNA polymerase that catalyzes the synthesis of short RNA molecules used as primers for DNA polymerase during DNA replication.</text>
</comment>
<dbReference type="Gene3D" id="3.40.1360.10">
    <property type="match status" value="1"/>
</dbReference>
<evidence type="ECO:0000256" key="4">
    <source>
        <dbReference type="ARBA" id="ARBA00022695"/>
    </source>
</evidence>
<dbReference type="InterPro" id="IPR030846">
    <property type="entry name" value="DnaG_bac"/>
</dbReference>
<comment type="similarity">
    <text evidence="12 13">Belongs to the DnaG primase family.</text>
</comment>
<evidence type="ECO:0000256" key="5">
    <source>
        <dbReference type="ARBA" id="ARBA00022705"/>
    </source>
</evidence>
<comment type="cofactor">
    <cofactor evidence="12 13 14">
        <name>Zn(2+)</name>
        <dbReference type="ChEBI" id="CHEBI:29105"/>
    </cofactor>
    <text evidence="12 13 14">Binds 1 zinc ion per monomer.</text>
</comment>
<dbReference type="GO" id="GO:0008270">
    <property type="term" value="F:zinc ion binding"/>
    <property type="evidence" value="ECO:0007669"/>
    <property type="project" value="UniProtKB-UniRule"/>
</dbReference>
<dbReference type="InterPro" id="IPR037068">
    <property type="entry name" value="DNA_primase_core_N_sf"/>
</dbReference>
<keyword evidence="3 12" id="KW-0808">Transferase</keyword>
<dbReference type="PROSITE" id="PS50880">
    <property type="entry name" value="TOPRIM"/>
    <property type="match status" value="1"/>
</dbReference>
<keyword evidence="7 12" id="KW-0863">Zinc-finger</keyword>
<dbReference type="InterPro" id="IPR002694">
    <property type="entry name" value="Znf_CHC2"/>
</dbReference>
<reference evidence="16 17" key="1">
    <citation type="submission" date="2018-04" db="EMBL/GenBank/DDBJ databases">
        <title>Novel Campyloabacter and Helicobacter Species and Strains.</title>
        <authorList>
            <person name="Mannion A.J."/>
            <person name="Shen Z."/>
            <person name="Fox J.G."/>
        </authorList>
    </citation>
    <scope>NUCLEOTIDE SEQUENCE [LARGE SCALE GENOMIC DNA]</scope>
    <source>
        <strain evidence="16 17">MIT 12-6600</strain>
    </source>
</reference>
<comment type="catalytic activity">
    <reaction evidence="12">
        <text>ssDNA + n NTP = ssDNA/pppN(pN)n-1 hybrid + (n-1) diphosphate.</text>
        <dbReference type="EC" id="2.7.7.101"/>
    </reaction>
</comment>
<keyword evidence="9" id="KW-0460">Magnesium</keyword>
<evidence type="ECO:0000256" key="14">
    <source>
        <dbReference type="PIRSR" id="PIRSR002811-1"/>
    </source>
</evidence>
<keyword evidence="5 12" id="KW-0235">DNA replication</keyword>
<keyword evidence="17" id="KW-1185">Reference proteome</keyword>
<dbReference type="InterPro" id="IPR036977">
    <property type="entry name" value="DNA_primase_Znf_CHC2"/>
</dbReference>
<protein>
    <recommendedName>
        <fullName evidence="12 13">DNA primase</fullName>
        <ecNumber evidence="12">2.7.7.101</ecNumber>
    </recommendedName>
</protein>
<dbReference type="EMBL" id="NXLT01000001">
    <property type="protein sequence ID" value="RDU68342.1"/>
    <property type="molecule type" value="Genomic_DNA"/>
</dbReference>
<dbReference type="Gene3D" id="3.90.980.10">
    <property type="entry name" value="DNA primase, catalytic core, N-terminal domain"/>
    <property type="match status" value="1"/>
</dbReference>
<dbReference type="GO" id="GO:0000428">
    <property type="term" value="C:DNA-directed RNA polymerase complex"/>
    <property type="evidence" value="ECO:0007669"/>
    <property type="project" value="UniProtKB-KW"/>
</dbReference>
<dbReference type="Pfam" id="PF13662">
    <property type="entry name" value="Toprim_4"/>
    <property type="match status" value="1"/>
</dbReference>
<dbReference type="PANTHER" id="PTHR30313">
    <property type="entry name" value="DNA PRIMASE"/>
    <property type="match status" value="1"/>
</dbReference>
<dbReference type="RefSeq" id="WP_115570300.1">
    <property type="nucleotide sequence ID" value="NZ_NXLT01000001.1"/>
</dbReference>
<dbReference type="GO" id="GO:0003899">
    <property type="term" value="F:DNA-directed RNA polymerase activity"/>
    <property type="evidence" value="ECO:0007669"/>
    <property type="project" value="UniProtKB-UniRule"/>
</dbReference>
<feature type="domain" description="Toprim" evidence="15">
    <location>
        <begin position="247"/>
        <end position="328"/>
    </location>
</feature>
<evidence type="ECO:0000256" key="13">
    <source>
        <dbReference type="PIRNR" id="PIRNR002811"/>
    </source>
</evidence>
<dbReference type="GO" id="GO:0006269">
    <property type="term" value="P:DNA replication, synthesis of primer"/>
    <property type="evidence" value="ECO:0007669"/>
    <property type="project" value="UniProtKB-UniRule"/>
</dbReference>
<dbReference type="SMART" id="SM00400">
    <property type="entry name" value="ZnF_CHCC"/>
    <property type="match status" value="1"/>
</dbReference>
<evidence type="ECO:0000313" key="16">
    <source>
        <dbReference type="EMBL" id="RDU68342.1"/>
    </source>
</evidence>
<dbReference type="SUPFAM" id="SSF57783">
    <property type="entry name" value="Zinc beta-ribbon"/>
    <property type="match status" value="1"/>
</dbReference>
<evidence type="ECO:0000256" key="6">
    <source>
        <dbReference type="ARBA" id="ARBA00022723"/>
    </source>
</evidence>
<name>A0A3D8IT14_9HELI</name>
<dbReference type="InterPro" id="IPR013264">
    <property type="entry name" value="DNAG_N"/>
</dbReference>
<keyword evidence="8 12" id="KW-0862">Zinc</keyword>
<evidence type="ECO:0000256" key="3">
    <source>
        <dbReference type="ARBA" id="ARBA00022679"/>
    </source>
</evidence>
<dbReference type="Proteomes" id="UP000256514">
    <property type="component" value="Unassembled WGS sequence"/>
</dbReference>
<dbReference type="Pfam" id="PF01807">
    <property type="entry name" value="Zn_ribbon_DnaG"/>
    <property type="match status" value="1"/>
</dbReference>
<accession>A0A3D8IT14</accession>
<dbReference type="NCBIfam" id="TIGR01391">
    <property type="entry name" value="dnaG"/>
    <property type="match status" value="1"/>
</dbReference>
<evidence type="ECO:0000256" key="12">
    <source>
        <dbReference type="HAMAP-Rule" id="MF_00974"/>
    </source>
</evidence>
<organism evidence="16 17">
    <name type="scientific">Helicobacter equorum</name>
    <dbReference type="NCBI Taxonomy" id="361872"/>
    <lineage>
        <taxon>Bacteria</taxon>
        <taxon>Pseudomonadati</taxon>
        <taxon>Campylobacterota</taxon>
        <taxon>Epsilonproteobacteria</taxon>
        <taxon>Campylobacterales</taxon>
        <taxon>Helicobacteraceae</taxon>
        <taxon>Helicobacter</taxon>
    </lineage>
</organism>
<dbReference type="PIRSF" id="PIRSF002811">
    <property type="entry name" value="DnaG"/>
    <property type="match status" value="1"/>
</dbReference>
<dbReference type="GO" id="GO:0003677">
    <property type="term" value="F:DNA binding"/>
    <property type="evidence" value="ECO:0007669"/>
    <property type="project" value="UniProtKB-KW"/>
</dbReference>
<keyword evidence="2 12" id="KW-0639">Primosome</keyword>
<dbReference type="GO" id="GO:0005737">
    <property type="term" value="C:cytoplasm"/>
    <property type="evidence" value="ECO:0007669"/>
    <property type="project" value="TreeGrafter"/>
</dbReference>
<comment type="domain">
    <text evidence="12">Contains an N-terminal zinc-binding domain, a central core domain that contains the primase activity, and a C-terminal DnaB-binding domain.</text>
</comment>
<dbReference type="EC" id="2.7.7.101" evidence="12"/>
<dbReference type="InterPro" id="IPR016136">
    <property type="entry name" value="DNA_helicase_N/primase_C"/>
</dbReference>
<dbReference type="Pfam" id="PF08275">
    <property type="entry name" value="DNAG_N"/>
    <property type="match status" value="1"/>
</dbReference>